<dbReference type="eggNOG" id="COG1012">
    <property type="taxonomic scope" value="Bacteria"/>
</dbReference>
<dbReference type="STRING" id="61647.LG71_21365"/>
<comment type="similarity">
    <text evidence="1 5">Belongs to the aldehyde dehydrogenase family.</text>
</comment>
<dbReference type="InterPro" id="IPR029510">
    <property type="entry name" value="Ald_DH_CS_GLU"/>
</dbReference>
<protein>
    <submittedName>
        <fullName evidence="7">Aldehyde dehydrogenase</fullName>
    </submittedName>
</protein>
<name>A0A0J5LXR9_PLUGE</name>
<evidence type="ECO:0000259" key="6">
    <source>
        <dbReference type="Pfam" id="PF00171"/>
    </source>
</evidence>
<dbReference type="Proteomes" id="UP000036196">
    <property type="component" value="Unassembled WGS sequence"/>
</dbReference>
<sequence length="496" mass="52839">MTDRLFWEKKLQNQRFISYAIVDGAPRFSAAGNTFAVVNPASGRVLAEVTACQADDIDAAVTSARAAFRSGAWRGLLPGERKAALLRLSQLILDNREELALLESASMGKPVNDALNIDIPGAAAVFAWYAESIDKLYDQVAPTASGALATITRAPVGVVAAIVPWNFPLDITAWKLGPALAAGNSVILKPSENSPFTALRLAELALDAGIPPGVLNVVPGLGTEAGAALGLHDDIDVITFTGSTAVGKAFMHYSAQSNLKQVWLECGGKSANLIFADCADLDAAAEKAAFGICFNQGEVCSANSRLLVERAIYNRFIDKLIEKLSAWAPKHPLDPDARMGAMVSEAHRQKVMGYIARAQEEGATLLAGGEAVAIDGVNCYVQPTVLGGVTEEMRIWQEEVFGPVLAVRAFDDEDEAVALANNHIYALAASVWTDDLRRAHRVSARLEAGTVSVNTVDALDVSVPFGGNKQSGFGRDLSLHAFDKFTTLKTTWFQLG</sequence>
<keyword evidence="8" id="KW-1185">Reference proteome</keyword>
<dbReference type="Gene3D" id="3.40.605.10">
    <property type="entry name" value="Aldehyde Dehydrogenase, Chain A, domain 1"/>
    <property type="match status" value="1"/>
</dbReference>
<keyword evidence="2 5" id="KW-0560">Oxidoreductase</keyword>
<proteinExistence type="inferred from homology"/>
<dbReference type="InterPro" id="IPR016163">
    <property type="entry name" value="Ald_DH_C"/>
</dbReference>
<dbReference type="PATRIC" id="fig|61647.15.peg.904"/>
<accession>A0A0J5LXR9</accession>
<reference evidence="7 8" key="1">
    <citation type="submission" date="2015-05" db="EMBL/GenBank/DDBJ databases">
        <title>Genome sequences of Pluralibacter gergoviae.</title>
        <authorList>
            <person name="Greninger A.L."/>
            <person name="Miller S."/>
        </authorList>
    </citation>
    <scope>NUCLEOTIDE SEQUENCE [LARGE SCALE GENOMIC DNA]</scope>
    <source>
        <strain evidence="7 8">JS81F13</strain>
    </source>
</reference>
<evidence type="ECO:0000256" key="4">
    <source>
        <dbReference type="PROSITE-ProRule" id="PRU10007"/>
    </source>
</evidence>
<dbReference type="InterPro" id="IPR015590">
    <property type="entry name" value="Aldehyde_DH_dom"/>
</dbReference>
<dbReference type="FunFam" id="3.40.309.10:FF:000012">
    <property type="entry name" value="Betaine aldehyde dehydrogenase"/>
    <property type="match status" value="1"/>
</dbReference>
<gene>
    <name evidence="7" type="ORF">ABW06_13665</name>
</gene>
<comment type="caution">
    <text evidence="7">The sequence shown here is derived from an EMBL/GenBank/DDBJ whole genome shotgun (WGS) entry which is preliminary data.</text>
</comment>
<dbReference type="EMBL" id="LDZF01000013">
    <property type="protein sequence ID" value="KMK13043.1"/>
    <property type="molecule type" value="Genomic_DNA"/>
</dbReference>
<evidence type="ECO:0000256" key="1">
    <source>
        <dbReference type="ARBA" id="ARBA00009986"/>
    </source>
</evidence>
<dbReference type="PROSITE" id="PS00687">
    <property type="entry name" value="ALDEHYDE_DEHYDR_GLU"/>
    <property type="match status" value="1"/>
</dbReference>
<feature type="active site" evidence="4">
    <location>
        <position position="265"/>
    </location>
</feature>
<dbReference type="FunFam" id="3.40.605.10:FF:000001">
    <property type="entry name" value="Aldehyde dehydrogenase 1"/>
    <property type="match status" value="1"/>
</dbReference>
<evidence type="ECO:0000313" key="8">
    <source>
        <dbReference type="Proteomes" id="UP000036196"/>
    </source>
</evidence>
<dbReference type="InterPro" id="IPR016162">
    <property type="entry name" value="Ald_DH_N"/>
</dbReference>
<dbReference type="Pfam" id="PF00171">
    <property type="entry name" value="Aldedh"/>
    <property type="match status" value="1"/>
</dbReference>
<evidence type="ECO:0000256" key="2">
    <source>
        <dbReference type="ARBA" id="ARBA00023002"/>
    </source>
</evidence>
<dbReference type="GO" id="GO:0004030">
    <property type="term" value="F:aldehyde dehydrogenase [NAD(P)+] activity"/>
    <property type="evidence" value="ECO:0007669"/>
    <property type="project" value="UniProtKB-ARBA"/>
</dbReference>
<dbReference type="Gene3D" id="3.40.309.10">
    <property type="entry name" value="Aldehyde Dehydrogenase, Chain A, domain 2"/>
    <property type="match status" value="1"/>
</dbReference>
<dbReference type="InterPro" id="IPR016161">
    <property type="entry name" value="Ald_DH/histidinol_DH"/>
</dbReference>
<dbReference type="RefSeq" id="WP_048279289.1">
    <property type="nucleotide sequence ID" value="NZ_LDZF01000013.1"/>
</dbReference>
<evidence type="ECO:0000256" key="5">
    <source>
        <dbReference type="RuleBase" id="RU003345"/>
    </source>
</evidence>
<dbReference type="SUPFAM" id="SSF53720">
    <property type="entry name" value="ALDH-like"/>
    <property type="match status" value="1"/>
</dbReference>
<organism evidence="7 8">
    <name type="scientific">Pluralibacter gergoviae</name>
    <name type="common">Enterobacter gergoviae</name>
    <dbReference type="NCBI Taxonomy" id="61647"/>
    <lineage>
        <taxon>Bacteria</taxon>
        <taxon>Pseudomonadati</taxon>
        <taxon>Pseudomonadota</taxon>
        <taxon>Gammaproteobacteria</taxon>
        <taxon>Enterobacterales</taxon>
        <taxon>Enterobacteriaceae</taxon>
        <taxon>Pluralibacter</taxon>
    </lineage>
</organism>
<evidence type="ECO:0000313" key="7">
    <source>
        <dbReference type="EMBL" id="KMK13043.1"/>
    </source>
</evidence>
<keyword evidence="3" id="KW-0520">NAD</keyword>
<dbReference type="AlphaFoldDB" id="A0A0J5LXR9"/>
<feature type="domain" description="Aldehyde dehydrogenase" evidence="6">
    <location>
        <begin position="31"/>
        <end position="490"/>
    </location>
</feature>
<dbReference type="CDD" id="cd07112">
    <property type="entry name" value="ALDH_GABALDH-PuuC"/>
    <property type="match status" value="1"/>
</dbReference>
<evidence type="ECO:0000256" key="3">
    <source>
        <dbReference type="ARBA" id="ARBA00023027"/>
    </source>
</evidence>
<dbReference type="PANTHER" id="PTHR11699">
    <property type="entry name" value="ALDEHYDE DEHYDROGENASE-RELATED"/>
    <property type="match status" value="1"/>
</dbReference>